<proteinExistence type="predicted"/>
<dbReference type="SMART" id="SM00091">
    <property type="entry name" value="PAS"/>
    <property type="match status" value="2"/>
</dbReference>
<feature type="domain" description="GGDEF" evidence="4">
    <location>
        <begin position="307"/>
        <end position="440"/>
    </location>
</feature>
<evidence type="ECO:0000259" key="4">
    <source>
        <dbReference type="PROSITE" id="PS50887"/>
    </source>
</evidence>
<evidence type="ECO:0000259" key="3">
    <source>
        <dbReference type="PROSITE" id="PS50883"/>
    </source>
</evidence>
<dbReference type="Pfam" id="PF13426">
    <property type="entry name" value="PAS_9"/>
    <property type="match status" value="1"/>
</dbReference>
<dbReference type="SMART" id="SM00267">
    <property type="entry name" value="GGDEF"/>
    <property type="match status" value="1"/>
</dbReference>
<dbReference type="RefSeq" id="WP_420825558.1">
    <property type="nucleotide sequence ID" value="NZ_AP023361.1"/>
</dbReference>
<dbReference type="InterPro" id="IPR000160">
    <property type="entry name" value="GGDEF_dom"/>
</dbReference>
<dbReference type="SMART" id="SM00052">
    <property type="entry name" value="EAL"/>
    <property type="match status" value="1"/>
</dbReference>
<dbReference type="Pfam" id="PF00563">
    <property type="entry name" value="EAL"/>
    <property type="match status" value="1"/>
</dbReference>
<dbReference type="PROSITE" id="PS50112">
    <property type="entry name" value="PAS"/>
    <property type="match status" value="1"/>
</dbReference>
<dbReference type="KEGG" id="tso:IZ6_29140"/>
<sequence>MTKAVRRKTAPAVTNAALTEARLEVEAAIQQARQAEERLKAAIDILPQGVVFLDGEGRYIMWNKQYAEMYVGSADLFHVGAKLEDTLREGVYRGQYPEAVGREEEWLNARLERLYEPKGRHEQQTADGRWIMIDERRTSDGGLIGLRVDITEMKKREESFRLLFDNNPVPMYVHARDDGRILAVNDAATAHYGYKRSEFLRMKLRDLSAPEIGASTQPAGPVDGDDGVTWKHQKSNGEPIEVAVYSSYLTYEGVSAVLIGAVDITERKRAEARIAYMAHHDALTGLPNRVLFRERMDDMLPRMLRNETAAVLCLDLDDFKTVNDTLGHPIGDRLLQLVGERLTNELREGDTVARLGGDEFAVLQCGIDHPEDAGSLAGRLIEIVSAPYEIDGHLVTIGVSIGISVGPGDGEDCDRLLKSADMALYRAKAEGRGAYCFFESEMDARLQARRRLELDLRAALAAEALEVHYQPLVDIAGGEIVGFEALVRWNHAERGSVSPAEFIPIAEETGLVNPLGAFVLKRACLDAASWPADTKVAVNLSTLQFRSGTLFAQVKQALDDAGLAPQRLELEITESLLLEKSDQVLATLHALRALGVRISMDDFGTGYSSLSYLRSFPFDKIKIDRSFVHNLGDNTDSQAIVRAIVSLGKSLGITITAEGVETEKDLECLRAEGCHQGQGYLFAKAVPPKEAARLIGTGNDIRAVA</sequence>
<feature type="domain" description="PAS" evidence="2">
    <location>
        <begin position="156"/>
        <end position="211"/>
    </location>
</feature>
<dbReference type="SUPFAM" id="SSF55785">
    <property type="entry name" value="PYP-like sensor domain (PAS domain)"/>
    <property type="match status" value="2"/>
</dbReference>
<dbReference type="Gene3D" id="3.20.20.450">
    <property type="entry name" value="EAL domain"/>
    <property type="match status" value="1"/>
</dbReference>
<dbReference type="InterPro" id="IPR001633">
    <property type="entry name" value="EAL_dom"/>
</dbReference>
<dbReference type="Pfam" id="PF12860">
    <property type="entry name" value="PAS_7"/>
    <property type="match status" value="1"/>
</dbReference>
<accession>A0A6S6QSV5</accession>
<dbReference type="NCBIfam" id="TIGR00229">
    <property type="entry name" value="sensory_box"/>
    <property type="match status" value="1"/>
</dbReference>
<evidence type="ECO:0000313" key="6">
    <source>
        <dbReference type="Proteomes" id="UP000515317"/>
    </source>
</evidence>
<dbReference type="InterPro" id="IPR000014">
    <property type="entry name" value="PAS"/>
</dbReference>
<keyword evidence="1" id="KW-0175">Coiled coil</keyword>
<dbReference type="PROSITE" id="PS50883">
    <property type="entry name" value="EAL"/>
    <property type="match status" value="1"/>
</dbReference>
<dbReference type="Pfam" id="PF00990">
    <property type="entry name" value="GGDEF"/>
    <property type="match status" value="1"/>
</dbReference>
<protein>
    <submittedName>
        <fullName evidence="5">Diguanylate cyclase</fullName>
    </submittedName>
</protein>
<keyword evidence="6" id="KW-1185">Reference proteome</keyword>
<dbReference type="SUPFAM" id="SSF141868">
    <property type="entry name" value="EAL domain-like"/>
    <property type="match status" value="1"/>
</dbReference>
<dbReference type="Gene3D" id="3.30.70.270">
    <property type="match status" value="1"/>
</dbReference>
<dbReference type="InterPro" id="IPR035919">
    <property type="entry name" value="EAL_sf"/>
</dbReference>
<evidence type="ECO:0000256" key="1">
    <source>
        <dbReference type="SAM" id="Coils"/>
    </source>
</evidence>
<feature type="domain" description="EAL" evidence="3">
    <location>
        <begin position="449"/>
        <end position="699"/>
    </location>
</feature>
<evidence type="ECO:0000259" key="2">
    <source>
        <dbReference type="PROSITE" id="PS50112"/>
    </source>
</evidence>
<gene>
    <name evidence="5" type="ORF">IZ6_29140</name>
</gene>
<dbReference type="PANTHER" id="PTHR44757">
    <property type="entry name" value="DIGUANYLATE CYCLASE DGCP"/>
    <property type="match status" value="1"/>
</dbReference>
<evidence type="ECO:0000313" key="5">
    <source>
        <dbReference type="EMBL" id="BCJ92179.1"/>
    </source>
</evidence>
<dbReference type="Gene3D" id="3.30.450.20">
    <property type="entry name" value="PAS domain"/>
    <property type="match status" value="2"/>
</dbReference>
<dbReference type="AlphaFoldDB" id="A0A6S6QSV5"/>
<dbReference type="FunFam" id="3.20.20.450:FF:000001">
    <property type="entry name" value="Cyclic di-GMP phosphodiesterase yahA"/>
    <property type="match status" value="1"/>
</dbReference>
<name>A0A6S6QSV5_9HYPH</name>
<dbReference type="CDD" id="cd01948">
    <property type="entry name" value="EAL"/>
    <property type="match status" value="1"/>
</dbReference>
<feature type="coiled-coil region" evidence="1">
    <location>
        <begin position="15"/>
        <end position="45"/>
    </location>
</feature>
<dbReference type="InterPro" id="IPR035965">
    <property type="entry name" value="PAS-like_dom_sf"/>
</dbReference>
<dbReference type="NCBIfam" id="TIGR00254">
    <property type="entry name" value="GGDEF"/>
    <property type="match status" value="1"/>
</dbReference>
<dbReference type="PANTHER" id="PTHR44757:SF2">
    <property type="entry name" value="BIOFILM ARCHITECTURE MAINTENANCE PROTEIN MBAA"/>
    <property type="match status" value="1"/>
</dbReference>
<dbReference type="PROSITE" id="PS50887">
    <property type="entry name" value="GGDEF"/>
    <property type="match status" value="1"/>
</dbReference>
<dbReference type="CDD" id="cd01949">
    <property type="entry name" value="GGDEF"/>
    <property type="match status" value="1"/>
</dbReference>
<organism evidence="5 6">
    <name type="scientific">Terrihabitans soli</name>
    <dbReference type="NCBI Taxonomy" id="708113"/>
    <lineage>
        <taxon>Bacteria</taxon>
        <taxon>Pseudomonadati</taxon>
        <taxon>Pseudomonadota</taxon>
        <taxon>Alphaproteobacteria</taxon>
        <taxon>Hyphomicrobiales</taxon>
        <taxon>Terrihabitans</taxon>
    </lineage>
</organism>
<dbReference type="SUPFAM" id="SSF55073">
    <property type="entry name" value="Nucleotide cyclase"/>
    <property type="match status" value="1"/>
</dbReference>
<dbReference type="InterPro" id="IPR029787">
    <property type="entry name" value="Nucleotide_cyclase"/>
</dbReference>
<dbReference type="EMBL" id="AP023361">
    <property type="protein sequence ID" value="BCJ92179.1"/>
    <property type="molecule type" value="Genomic_DNA"/>
</dbReference>
<reference evidence="5 6" key="1">
    <citation type="submission" date="2020-08" db="EMBL/GenBank/DDBJ databases">
        <title>Genome sequence of Rhizobiales bacterium strain IZ6.</title>
        <authorList>
            <person name="Nakai R."/>
            <person name="Naganuma T."/>
        </authorList>
    </citation>
    <scope>NUCLEOTIDE SEQUENCE [LARGE SCALE GENOMIC DNA]</scope>
    <source>
        <strain evidence="5 6">IZ6</strain>
    </source>
</reference>
<dbReference type="CDD" id="cd00130">
    <property type="entry name" value="PAS"/>
    <property type="match status" value="1"/>
</dbReference>
<dbReference type="InterPro" id="IPR052155">
    <property type="entry name" value="Biofilm_reg_signaling"/>
</dbReference>
<dbReference type="InterPro" id="IPR043128">
    <property type="entry name" value="Rev_trsase/Diguanyl_cyclase"/>
</dbReference>
<dbReference type="Proteomes" id="UP000515317">
    <property type="component" value="Chromosome"/>
</dbReference>